<dbReference type="Gene3D" id="1.10.555.10">
    <property type="entry name" value="Rho GTPase activation protein"/>
    <property type="match status" value="1"/>
</dbReference>
<reference evidence="6 7" key="1">
    <citation type="submission" date="2024-03" db="EMBL/GenBank/DDBJ databases">
        <title>Adaptation during the transition from Ophiocordyceps entomopathogen to insect associate is accompanied by gene loss and intensified selection.</title>
        <authorList>
            <person name="Ward C.M."/>
            <person name="Onetto C.A."/>
            <person name="Borneman A.R."/>
        </authorList>
    </citation>
    <scope>NUCLEOTIDE SEQUENCE [LARGE SCALE GENOMIC DNA]</scope>
    <source>
        <strain evidence="6">AWRI1</strain>
        <tissue evidence="6">Single Adult Female</tissue>
    </source>
</reference>
<evidence type="ECO:0000256" key="1">
    <source>
        <dbReference type="ARBA" id="ARBA00022468"/>
    </source>
</evidence>
<dbReference type="InterPro" id="IPR008936">
    <property type="entry name" value="Rho_GTPase_activation_prot"/>
</dbReference>
<dbReference type="InterPro" id="IPR000198">
    <property type="entry name" value="RhoGAP_dom"/>
</dbReference>
<dbReference type="SUPFAM" id="SSF51045">
    <property type="entry name" value="WW domain"/>
    <property type="match status" value="1"/>
</dbReference>
<keyword evidence="7" id="KW-1185">Reference proteome</keyword>
<dbReference type="Gene3D" id="2.30.29.30">
    <property type="entry name" value="Pleckstrin-homology domain (PH domain)/Phosphotyrosine-binding domain (PTB)"/>
    <property type="match status" value="1"/>
</dbReference>
<dbReference type="Gene3D" id="2.20.70.10">
    <property type="match status" value="1"/>
</dbReference>
<evidence type="ECO:0000313" key="7">
    <source>
        <dbReference type="Proteomes" id="UP001367676"/>
    </source>
</evidence>
<dbReference type="InterPro" id="IPR001202">
    <property type="entry name" value="WW_dom"/>
</dbReference>
<keyword evidence="1" id="KW-0343">GTPase activation</keyword>
<organism evidence="6 7">
    <name type="scientific">Parthenolecanium corni</name>
    <dbReference type="NCBI Taxonomy" id="536013"/>
    <lineage>
        <taxon>Eukaryota</taxon>
        <taxon>Metazoa</taxon>
        <taxon>Ecdysozoa</taxon>
        <taxon>Arthropoda</taxon>
        <taxon>Hexapoda</taxon>
        <taxon>Insecta</taxon>
        <taxon>Pterygota</taxon>
        <taxon>Neoptera</taxon>
        <taxon>Paraneoptera</taxon>
        <taxon>Hemiptera</taxon>
        <taxon>Sternorrhyncha</taxon>
        <taxon>Coccoidea</taxon>
        <taxon>Coccidae</taxon>
        <taxon>Parthenolecanium</taxon>
    </lineage>
</organism>
<protein>
    <submittedName>
        <fullName evidence="6">Uncharacterized protein</fullName>
    </submittedName>
</protein>
<dbReference type="PANTHER" id="PTHR23176:SF129">
    <property type="entry name" value="RHO GTPASE ACTIVATING PROTEIN AT 16F, ISOFORM E-RELATED"/>
    <property type="match status" value="1"/>
</dbReference>
<dbReference type="InterPro" id="IPR001849">
    <property type="entry name" value="PH_domain"/>
</dbReference>
<dbReference type="PANTHER" id="PTHR23176">
    <property type="entry name" value="RHO/RAC/CDC GTPASE-ACTIVATING PROTEIN"/>
    <property type="match status" value="1"/>
</dbReference>
<dbReference type="CDD" id="cd13233">
    <property type="entry name" value="PH_ARHGAP9-like"/>
    <property type="match status" value="1"/>
</dbReference>
<comment type="caution">
    <text evidence="6">The sequence shown here is derived from an EMBL/GenBank/DDBJ whole genome shotgun (WGS) entry which is preliminary data.</text>
</comment>
<dbReference type="PROSITE" id="PS50020">
    <property type="entry name" value="WW_DOMAIN_2"/>
    <property type="match status" value="2"/>
</dbReference>
<dbReference type="PROSITE" id="PS01159">
    <property type="entry name" value="WW_DOMAIN_1"/>
    <property type="match status" value="1"/>
</dbReference>
<dbReference type="SMART" id="SM00456">
    <property type="entry name" value="WW"/>
    <property type="match status" value="2"/>
</dbReference>
<dbReference type="InterPro" id="IPR050729">
    <property type="entry name" value="Rho-GAP"/>
</dbReference>
<feature type="domain" description="PH" evidence="3">
    <location>
        <begin position="800"/>
        <end position="910"/>
    </location>
</feature>
<feature type="region of interest" description="Disordered" evidence="2">
    <location>
        <begin position="483"/>
        <end position="505"/>
    </location>
</feature>
<feature type="domain" description="WW" evidence="4">
    <location>
        <begin position="681"/>
        <end position="714"/>
    </location>
</feature>
<feature type="compositionally biased region" description="Low complexity" evidence="2">
    <location>
        <begin position="82"/>
        <end position="95"/>
    </location>
</feature>
<feature type="region of interest" description="Disordered" evidence="2">
    <location>
        <begin position="371"/>
        <end position="395"/>
    </location>
</feature>
<dbReference type="PROSITE" id="PS50003">
    <property type="entry name" value="PH_DOMAIN"/>
    <property type="match status" value="1"/>
</dbReference>
<dbReference type="Pfam" id="PF00169">
    <property type="entry name" value="PH"/>
    <property type="match status" value="1"/>
</dbReference>
<accession>A0AAN9T329</accession>
<dbReference type="Proteomes" id="UP001367676">
    <property type="component" value="Unassembled WGS sequence"/>
</dbReference>
<dbReference type="Pfam" id="PF00620">
    <property type="entry name" value="RhoGAP"/>
    <property type="match status" value="1"/>
</dbReference>
<dbReference type="GO" id="GO:0005096">
    <property type="term" value="F:GTPase activator activity"/>
    <property type="evidence" value="ECO:0007669"/>
    <property type="project" value="UniProtKB-KW"/>
</dbReference>
<proteinExistence type="predicted"/>
<dbReference type="GO" id="GO:0007165">
    <property type="term" value="P:signal transduction"/>
    <property type="evidence" value="ECO:0007669"/>
    <property type="project" value="InterPro"/>
</dbReference>
<dbReference type="CDD" id="cd00201">
    <property type="entry name" value="WW"/>
    <property type="match status" value="1"/>
</dbReference>
<dbReference type="EMBL" id="JBBCAQ010000038">
    <property type="protein sequence ID" value="KAK7571878.1"/>
    <property type="molecule type" value="Genomic_DNA"/>
</dbReference>
<feature type="region of interest" description="Disordered" evidence="2">
    <location>
        <begin position="517"/>
        <end position="537"/>
    </location>
</feature>
<dbReference type="PROSITE" id="PS50238">
    <property type="entry name" value="RHOGAP"/>
    <property type="match status" value="1"/>
</dbReference>
<sequence length="1193" mass="132276">MLVKATIVSGPTVECHNRRYPLKGVSPPVPEENQQPSRELFGGWAEYSYADGRNFFYNCKTGEKSWKPPRRRCNTDDKSNKNSGSTSNLYSGSSSPLVEGEDNSRENLTDKELLDIVAPPGWRLETDVENGCQCYVNVISGAKGPRLFNSCEINVNLKWWSLTTKCLISFFEDDHLVWYSVMIFGENTFPTGKRKNATHSPVAATFLRDCENYDEYRCDDDESKNVPSTFRASICNGYKSKTFNFAEIDDDDDSTPISPSFVSLYHECSSANRSVRVSTTGCFADGDFNELYQPAESTSSALSCGAENSYFLKSAEFRALDEVVIGVQPVVEWVASPELAFSTFRRSAAASKKCATRKSVDRIFDDGLTEPVRPARRKKRTERSERGVGTAAADDEAGQLIGDRVAVGGGDQCESEEVKGGGAGGLVIVNCSSGERSCGNDDDDALLNGSDESSIDCASCGESSSSGGASFYDDSATVSCSSGRSSTTTEFTSSCSSSSSSNSSSGYVVVVAGSSSSGTVCQSCSSSSSWDRSSTEEVRSTAQKREWLSGREAQAWHCAHVDRDRGSERLAAGAVRGASRAKKLDRHSFHDEFLSARIGGCAGIQRIGAASGDFEMSSKASPAQRSADNGPKSSRWYTLMDDLLMLRYSAQCGILLTHVEQWLLDIYVVALEDAESDECVCELEEKWFSSNDAEGRVYYFEENSSESSWTLPSTVSTSFSEKCDEQTQSLPDNHIYSNLPVISRSTINPDVNDVTVPDNNRSRAMKSKSMILLEPKLEEPSVPALFSSQKWPQLMDGQMPVLKEGSLNRTKITENGKRLRKNWSSSHVVLTELLLLFFKDAKSFAAGISGQGRPEISIDLNGAVIDKGDKVSSRKNVYIVSTVLGTQILIQNDCAQLAHEWQVAIQSAINNLPACVDRCPRFSRGRVELDDTPSEDSKKMYKVTRSKSIKAKSKEGSIEDLTVSPAERQTKIKARLKKFFNRRPTMEALVKKGIWKDEPAFGCYLDKIAGNDSPRVPLFVKRCISCIERSEENMKTDGLYRASGNLSQVQKIRLQVDQNNLSVIEEEEDVHVLTGALKLFFRELKEPLIPYQLFHKAIKASHNQNKKERISQFREITKALPTANYDTLKFLLQHLLRVTKYKEYNRMHIPNIAIVFGPTLMWPEQESNNMALDLMQQNLVIECLLVEYENIFR</sequence>
<dbReference type="AlphaFoldDB" id="A0AAN9T329"/>
<feature type="compositionally biased region" description="Low complexity" evidence="2">
    <location>
        <begin position="517"/>
        <end position="532"/>
    </location>
</feature>
<dbReference type="SMART" id="SM00324">
    <property type="entry name" value="RhoGAP"/>
    <property type="match status" value="1"/>
</dbReference>
<dbReference type="SMART" id="SM00233">
    <property type="entry name" value="PH"/>
    <property type="match status" value="1"/>
</dbReference>
<feature type="region of interest" description="Disordered" evidence="2">
    <location>
        <begin position="65"/>
        <end position="106"/>
    </location>
</feature>
<dbReference type="InterPro" id="IPR011993">
    <property type="entry name" value="PH-like_dom_sf"/>
</dbReference>
<evidence type="ECO:0000313" key="6">
    <source>
        <dbReference type="EMBL" id="KAK7571878.1"/>
    </source>
</evidence>
<dbReference type="SUPFAM" id="SSF48350">
    <property type="entry name" value="GTPase activation domain, GAP"/>
    <property type="match status" value="1"/>
</dbReference>
<dbReference type="FunFam" id="1.10.555.10:FF:000071">
    <property type="entry name" value="Rho GTPase activating protein 27"/>
    <property type="match status" value="1"/>
</dbReference>
<gene>
    <name evidence="6" type="ORF">V9T40_014350</name>
</gene>
<evidence type="ECO:0000259" key="4">
    <source>
        <dbReference type="PROSITE" id="PS50020"/>
    </source>
</evidence>
<dbReference type="GO" id="GO:0005737">
    <property type="term" value="C:cytoplasm"/>
    <property type="evidence" value="ECO:0007669"/>
    <property type="project" value="TreeGrafter"/>
</dbReference>
<name>A0AAN9T329_9HEMI</name>
<dbReference type="InterPro" id="IPR036020">
    <property type="entry name" value="WW_dom_sf"/>
</dbReference>
<evidence type="ECO:0000259" key="3">
    <source>
        <dbReference type="PROSITE" id="PS50003"/>
    </source>
</evidence>
<feature type="domain" description="Rho-GAP" evidence="5">
    <location>
        <begin position="1003"/>
        <end position="1192"/>
    </location>
</feature>
<dbReference type="SUPFAM" id="SSF50729">
    <property type="entry name" value="PH domain-like"/>
    <property type="match status" value="1"/>
</dbReference>
<feature type="domain" description="WW" evidence="4">
    <location>
        <begin position="38"/>
        <end position="71"/>
    </location>
</feature>
<evidence type="ECO:0000259" key="5">
    <source>
        <dbReference type="PROSITE" id="PS50238"/>
    </source>
</evidence>
<evidence type="ECO:0000256" key="2">
    <source>
        <dbReference type="SAM" id="MobiDB-lite"/>
    </source>
</evidence>